<dbReference type="GO" id="GO:0043488">
    <property type="term" value="P:regulation of mRNA stability"/>
    <property type="evidence" value="ECO:0007669"/>
    <property type="project" value="TreeGrafter"/>
</dbReference>
<dbReference type="GO" id="GO:0003730">
    <property type="term" value="F:mRNA 3'-UTR binding"/>
    <property type="evidence" value="ECO:0007669"/>
    <property type="project" value="TreeGrafter"/>
</dbReference>
<dbReference type="Gene3D" id="2.40.50.140">
    <property type="entry name" value="Nucleic acid-binding proteins"/>
    <property type="match status" value="1"/>
</dbReference>
<dbReference type="GO" id="GO:0005737">
    <property type="term" value="C:cytoplasm"/>
    <property type="evidence" value="ECO:0007669"/>
    <property type="project" value="TreeGrafter"/>
</dbReference>
<name>B0TTB5_SHEHH</name>
<evidence type="ECO:0000313" key="3">
    <source>
        <dbReference type="Proteomes" id="UP000001317"/>
    </source>
</evidence>
<dbReference type="InterPro" id="IPR012340">
    <property type="entry name" value="NA-bd_OB-fold"/>
</dbReference>
<dbReference type="eggNOG" id="COG1463">
    <property type="taxonomic scope" value="Bacteria"/>
</dbReference>
<dbReference type="InterPro" id="IPR052069">
    <property type="entry name" value="Ca-reg_mRNA-binding_domain"/>
</dbReference>
<evidence type="ECO:0000313" key="2">
    <source>
        <dbReference type="EMBL" id="ABZ78056.1"/>
    </source>
</evidence>
<dbReference type="KEGG" id="shl:Shal_3513"/>
<keyword evidence="1" id="KW-1133">Transmembrane helix</keyword>
<feature type="transmembrane region" description="Helical" evidence="1">
    <location>
        <begin position="103"/>
        <end position="121"/>
    </location>
</feature>
<dbReference type="SUPFAM" id="SSF50249">
    <property type="entry name" value="Nucleic acid-binding proteins"/>
    <property type="match status" value="1"/>
</dbReference>
<dbReference type="AlphaFoldDB" id="B0TTB5"/>
<accession>B0TTB5</accession>
<dbReference type="PANTHER" id="PTHR12962">
    <property type="entry name" value="CALCIUM-REGULATED HEAT STABLE PROTEIN CRHSP-24-RELATED"/>
    <property type="match status" value="1"/>
</dbReference>
<dbReference type="RefSeq" id="WP_012278576.1">
    <property type="nucleotide sequence ID" value="NC_010334.1"/>
</dbReference>
<dbReference type="HOGENOM" id="CLU_1106525_0_0_6"/>
<sequence>MIHKGQLVRWNDAKGFGFIRIEQAHDINQPANANHEVFIHVSALGLIPRRPLVGDTLFFQILTQKDGKQRAVEARIEGMGGSSTQKTLKHSQPSQHRKSVNGVLYRIAIMLVVLAIASFTYNRVFASTTNLHGATTGLAGPVSAEQDNSTGVLQRAFEQGLSNLQVQSRGVVSKVLADDNKGSRHQRFILTLPHGQTVLVAHNIDLAPRISDLNVGDSVEFYGEYEWNKRGGVVHWTHHDPQGRHIGGWLKHNGQTYQ</sequence>
<dbReference type="InterPro" id="IPR002059">
    <property type="entry name" value="CSP_DNA-bd"/>
</dbReference>
<protein>
    <submittedName>
        <fullName evidence="2">Cold-shock DNA-binding domain protein</fullName>
    </submittedName>
</protein>
<evidence type="ECO:0000256" key="1">
    <source>
        <dbReference type="SAM" id="Phobius"/>
    </source>
</evidence>
<dbReference type="EMBL" id="CP000931">
    <property type="protein sequence ID" value="ABZ78056.1"/>
    <property type="molecule type" value="Genomic_DNA"/>
</dbReference>
<dbReference type="Pfam" id="PF11948">
    <property type="entry name" value="DUF3465"/>
    <property type="match status" value="1"/>
</dbReference>
<gene>
    <name evidence="2" type="ordered locus">Shal_3513</name>
</gene>
<organism evidence="2 3">
    <name type="scientific">Shewanella halifaxensis (strain HAW-EB4)</name>
    <dbReference type="NCBI Taxonomy" id="458817"/>
    <lineage>
        <taxon>Bacteria</taxon>
        <taxon>Pseudomonadati</taxon>
        <taxon>Pseudomonadota</taxon>
        <taxon>Gammaproteobacteria</taxon>
        <taxon>Alteromonadales</taxon>
        <taxon>Shewanellaceae</taxon>
        <taxon>Shewanella</taxon>
    </lineage>
</organism>
<keyword evidence="1" id="KW-0472">Membrane</keyword>
<keyword evidence="2" id="KW-0238">DNA-binding</keyword>
<dbReference type="CDD" id="cd04458">
    <property type="entry name" value="CSP_CDS"/>
    <property type="match status" value="1"/>
</dbReference>
<dbReference type="InterPro" id="IPR021856">
    <property type="entry name" value="DUF3465"/>
</dbReference>
<keyword evidence="1" id="KW-0812">Transmembrane</keyword>
<proteinExistence type="predicted"/>
<keyword evidence="3" id="KW-1185">Reference proteome</keyword>
<dbReference type="eggNOG" id="COG1278">
    <property type="taxonomic scope" value="Bacteria"/>
</dbReference>
<reference evidence="2" key="1">
    <citation type="submission" date="2008-01" db="EMBL/GenBank/DDBJ databases">
        <title>Complete sequence of Shewanella halifaxensis HAW-EB4.</title>
        <authorList>
            <consortium name="US DOE Joint Genome Institute"/>
            <person name="Copeland A."/>
            <person name="Lucas S."/>
            <person name="Lapidus A."/>
            <person name="Glavina del Rio T."/>
            <person name="Dalin E."/>
            <person name="Tice H."/>
            <person name="Bruce D."/>
            <person name="Goodwin L."/>
            <person name="Pitluck S."/>
            <person name="Sims D."/>
            <person name="Brettin T."/>
            <person name="Detter J.C."/>
            <person name="Han C."/>
            <person name="Kuske C.R."/>
            <person name="Schmutz J."/>
            <person name="Larimer F."/>
            <person name="Land M."/>
            <person name="Hauser L."/>
            <person name="Kyrpides N."/>
            <person name="Kim E."/>
            <person name="Zhao J.-S."/>
            <person name="Richardson P."/>
        </authorList>
    </citation>
    <scope>NUCLEOTIDE SEQUENCE [LARGE SCALE GENOMIC DNA]</scope>
    <source>
        <strain evidence="2">HAW-EB4</strain>
    </source>
</reference>
<dbReference type="Proteomes" id="UP000001317">
    <property type="component" value="Chromosome"/>
</dbReference>
<dbReference type="PANTHER" id="PTHR12962:SF1">
    <property type="entry name" value="COLD SHOCK DOMAIN-CONTAINING PROTEIN CG9705"/>
    <property type="match status" value="1"/>
</dbReference>
<dbReference type="GO" id="GO:0003677">
    <property type="term" value="F:DNA binding"/>
    <property type="evidence" value="ECO:0007669"/>
    <property type="project" value="UniProtKB-KW"/>
</dbReference>
<dbReference type="STRING" id="458817.Shal_3513"/>